<dbReference type="EMBL" id="ACQA01000001">
    <property type="protein sequence ID" value="EEQ97066.1"/>
    <property type="molecule type" value="Genomic_DNA"/>
</dbReference>
<keyword evidence="1" id="KW-0677">Repeat</keyword>
<name>C4WEN0_9HYPH</name>
<dbReference type="PANTHER" id="PTHR44216:SF3">
    <property type="entry name" value="PROTEIN O-MANNOSYL-TRANSFERASE TMTC2"/>
    <property type="match status" value="1"/>
</dbReference>
<evidence type="ECO:0000256" key="1">
    <source>
        <dbReference type="ARBA" id="ARBA00022737"/>
    </source>
</evidence>
<proteinExistence type="predicted"/>
<evidence type="ECO:0000313" key="5">
    <source>
        <dbReference type="Proteomes" id="UP000004386"/>
    </source>
</evidence>
<evidence type="ECO:0000256" key="2">
    <source>
        <dbReference type="ARBA" id="ARBA00022803"/>
    </source>
</evidence>
<dbReference type="Proteomes" id="UP000004386">
    <property type="component" value="Unassembled WGS sequence"/>
</dbReference>
<sequence length="287" mass="31029">MKRETEACRVTTRFGRRGGMLNIARKDAIATRLGFACILSALVLSGCTSVDRTTTGSVRRAATVATFDHMNDAQLAAMAGRLGAQYERNPKDRQTALNYANVLGRLGRNDQALAVMRALAIVYPKDQAVLAAYGKALAGAGQFDGALDAIRRAQNPAYPDWKLVSAEGAILDQMGRKDEARATYQKALQLQPNEPSIISNMGMSYLLAGDARTAETYFKQAAAAPGADSRVRQNLALSVGLQGRFQEAEAIAAQEISPQQAKANTDYLRSMLAQQNSWNMLKDKPKG</sequence>
<accession>C4WEN0</accession>
<protein>
    <submittedName>
        <fullName evidence="4">TPR repeat-containing protein</fullName>
    </submittedName>
</protein>
<dbReference type="HOGENOM" id="CLU_072295_0_0_5"/>
<reference evidence="4 5" key="1">
    <citation type="submission" date="2009-05" db="EMBL/GenBank/DDBJ databases">
        <authorList>
            <person name="Setubal J.C."/>
            <person name="Boyle S."/>
            <person name="Crasta O.R."/>
            <person name="Gillespie J.J."/>
            <person name="Kenyon R.W."/>
            <person name="Lu J."/>
            <person name="Mane S."/>
            <person name="Nagrani S."/>
            <person name="Shallom J.M."/>
            <person name="Shallom S."/>
            <person name="Shukla M."/>
            <person name="Snyder E.E."/>
            <person name="Sobral B.W."/>
            <person name="Wattam A.R."/>
            <person name="Will R."/>
            <person name="Williams K."/>
            <person name="Yoo H."/>
            <person name="Munk C."/>
            <person name="Tapia R."/>
            <person name="Green L."/>
            <person name="Rogers Y."/>
            <person name="Detter J.C."/>
            <person name="Bruce D."/>
            <person name="Brettin T.S."/>
            <person name="Tsolis R."/>
        </authorList>
    </citation>
    <scope>NUCLEOTIDE SEQUENCE [LARGE SCALE GENOMIC DNA]</scope>
    <source>
        <strain evidence="4 5">LMG 3301</strain>
    </source>
</reference>
<dbReference type="AlphaFoldDB" id="C4WEN0"/>
<dbReference type="PIRSF" id="PIRSF035836">
    <property type="entry name" value="UCP035836"/>
    <property type="match status" value="1"/>
</dbReference>
<keyword evidence="2 3" id="KW-0802">TPR repeat</keyword>
<organism evidence="4 5">
    <name type="scientific">Brucella intermedia LMG 3301</name>
    <dbReference type="NCBI Taxonomy" id="641118"/>
    <lineage>
        <taxon>Bacteria</taxon>
        <taxon>Pseudomonadati</taxon>
        <taxon>Pseudomonadota</taxon>
        <taxon>Alphaproteobacteria</taxon>
        <taxon>Hyphomicrobiales</taxon>
        <taxon>Brucellaceae</taxon>
        <taxon>Brucella/Ochrobactrum group</taxon>
        <taxon>Brucella</taxon>
    </lineage>
</organism>
<dbReference type="PANTHER" id="PTHR44216">
    <property type="entry name" value="PROTEIN O-MANNOSYL-TRANSFERASE TMTC2"/>
    <property type="match status" value="1"/>
</dbReference>
<dbReference type="Gene3D" id="1.25.40.10">
    <property type="entry name" value="Tetratricopeptide repeat domain"/>
    <property type="match status" value="2"/>
</dbReference>
<feature type="repeat" description="TPR" evidence="3">
    <location>
        <begin position="161"/>
        <end position="194"/>
    </location>
</feature>
<dbReference type="InterPro" id="IPR014596">
    <property type="entry name" value="UCP035836"/>
</dbReference>
<dbReference type="Pfam" id="PF07719">
    <property type="entry name" value="TPR_2"/>
    <property type="match status" value="1"/>
</dbReference>
<dbReference type="SMART" id="SM00028">
    <property type="entry name" value="TPR"/>
    <property type="match status" value="2"/>
</dbReference>
<evidence type="ECO:0000256" key="3">
    <source>
        <dbReference type="PROSITE-ProRule" id="PRU00339"/>
    </source>
</evidence>
<dbReference type="Pfam" id="PF13432">
    <property type="entry name" value="TPR_16"/>
    <property type="match status" value="1"/>
</dbReference>
<evidence type="ECO:0000313" key="4">
    <source>
        <dbReference type="EMBL" id="EEQ97066.1"/>
    </source>
</evidence>
<comment type="caution">
    <text evidence="4">The sequence shown here is derived from an EMBL/GenBank/DDBJ whole genome shotgun (WGS) entry which is preliminary data.</text>
</comment>
<dbReference type="InterPro" id="IPR052384">
    <property type="entry name" value="TMTC_O-mannosyltransferase"/>
</dbReference>
<gene>
    <name evidence="4" type="ORF">OINT_1002548</name>
</gene>
<dbReference type="PROSITE" id="PS50005">
    <property type="entry name" value="TPR"/>
    <property type="match status" value="1"/>
</dbReference>
<dbReference type="InterPro" id="IPR011990">
    <property type="entry name" value="TPR-like_helical_dom_sf"/>
</dbReference>
<dbReference type="SUPFAM" id="SSF48452">
    <property type="entry name" value="TPR-like"/>
    <property type="match status" value="1"/>
</dbReference>
<dbReference type="InterPro" id="IPR013105">
    <property type="entry name" value="TPR_2"/>
</dbReference>
<dbReference type="InterPro" id="IPR019734">
    <property type="entry name" value="TPR_rpt"/>
</dbReference>